<reference evidence="1 2" key="1">
    <citation type="submission" date="2015-08" db="EMBL/GenBank/DDBJ databases">
        <title>Next Generation Sequencing and Analysis of the Genome of Puccinia sorghi L Schw, the Causal Agent of Maize Common Rust.</title>
        <authorList>
            <person name="Rochi L."/>
            <person name="Burguener G."/>
            <person name="Darino M."/>
            <person name="Turjanski A."/>
            <person name="Kreff E."/>
            <person name="Dieguez M.J."/>
            <person name="Sacco F."/>
        </authorList>
    </citation>
    <scope>NUCLEOTIDE SEQUENCE [LARGE SCALE GENOMIC DNA]</scope>
    <source>
        <strain evidence="1 2">RO10H11247</strain>
    </source>
</reference>
<evidence type="ECO:0000313" key="2">
    <source>
        <dbReference type="Proteomes" id="UP000037035"/>
    </source>
</evidence>
<dbReference type="STRING" id="27349.A0A0L6VKD1"/>
<protein>
    <submittedName>
        <fullName evidence="1">Uncharacterized protein</fullName>
    </submittedName>
</protein>
<sequence>MNLPPLLRNKISHICLAGLTPGSHSPNKTTINHLLKPIVDELITLDSGVIIKTYQHPHGRLVRVQLLCLLGDLLATKKVAGFSSPNATKFCSWCHATCQSLKKLELGTSRKKTETFQAAQDSKDASSEDHQEKLLKQTGVRWSELNRLSYWDPSQQVALGIMHNWLEGILQAHWRIRV</sequence>
<dbReference type="VEuPathDB" id="FungiDB:VP01_1442g2"/>
<proteinExistence type="predicted"/>
<dbReference type="OrthoDB" id="3039677at2759"/>
<keyword evidence="2" id="KW-1185">Reference proteome</keyword>
<comment type="caution">
    <text evidence="1">The sequence shown here is derived from an EMBL/GenBank/DDBJ whole genome shotgun (WGS) entry which is preliminary data.</text>
</comment>
<evidence type="ECO:0000313" key="1">
    <source>
        <dbReference type="EMBL" id="KNZ61164.1"/>
    </source>
</evidence>
<dbReference type="PANTHER" id="PTHR46579">
    <property type="entry name" value="F5/8 TYPE C DOMAIN-CONTAINING PROTEIN-RELATED"/>
    <property type="match status" value="1"/>
</dbReference>
<dbReference type="PANTHER" id="PTHR46579:SF2">
    <property type="entry name" value="C2H2-TYPE DOMAIN-CONTAINING PROTEIN"/>
    <property type="match status" value="1"/>
</dbReference>
<dbReference type="EMBL" id="LAVV01004921">
    <property type="protein sequence ID" value="KNZ61164.1"/>
    <property type="molecule type" value="Genomic_DNA"/>
</dbReference>
<name>A0A0L6VKD1_9BASI</name>
<dbReference type="AlphaFoldDB" id="A0A0L6VKD1"/>
<accession>A0A0L6VKD1</accession>
<organism evidence="1 2">
    <name type="scientific">Puccinia sorghi</name>
    <dbReference type="NCBI Taxonomy" id="27349"/>
    <lineage>
        <taxon>Eukaryota</taxon>
        <taxon>Fungi</taxon>
        <taxon>Dikarya</taxon>
        <taxon>Basidiomycota</taxon>
        <taxon>Pucciniomycotina</taxon>
        <taxon>Pucciniomycetes</taxon>
        <taxon>Pucciniales</taxon>
        <taxon>Pucciniaceae</taxon>
        <taxon>Puccinia</taxon>
    </lineage>
</organism>
<dbReference type="Proteomes" id="UP000037035">
    <property type="component" value="Unassembled WGS sequence"/>
</dbReference>
<gene>
    <name evidence="1" type="ORF">VP01_1442g2</name>
</gene>